<dbReference type="Pfam" id="PF07714">
    <property type="entry name" value="PK_Tyr_Ser-Thr"/>
    <property type="match status" value="1"/>
</dbReference>
<evidence type="ECO:0000256" key="23">
    <source>
        <dbReference type="ARBA" id="ARBA00047899"/>
    </source>
</evidence>
<evidence type="ECO:0000256" key="21">
    <source>
        <dbReference type="ARBA" id="ARBA00030766"/>
    </source>
</evidence>
<dbReference type="Gene3D" id="1.10.246.90">
    <property type="entry name" value="Nop domain"/>
    <property type="match status" value="1"/>
</dbReference>
<feature type="compositionally biased region" description="Low complexity" evidence="26">
    <location>
        <begin position="2686"/>
        <end position="2697"/>
    </location>
</feature>
<keyword evidence="12 25" id="KW-0547">Nucleotide-binding</keyword>
<evidence type="ECO:0000256" key="10">
    <source>
        <dbReference type="ARBA" id="ARBA00022692"/>
    </source>
</evidence>
<dbReference type="InterPro" id="IPR000719">
    <property type="entry name" value="Prot_kinase_dom"/>
</dbReference>
<dbReference type="InterPro" id="IPR002687">
    <property type="entry name" value="Nop_dom"/>
</dbReference>
<dbReference type="GO" id="GO:0015030">
    <property type="term" value="C:Cajal body"/>
    <property type="evidence" value="ECO:0007669"/>
    <property type="project" value="UniProtKB-SubCell"/>
</dbReference>
<evidence type="ECO:0000259" key="28">
    <source>
        <dbReference type="PROSITE" id="PS50011"/>
    </source>
</evidence>
<evidence type="ECO:0000256" key="26">
    <source>
        <dbReference type="SAM" id="MobiDB-lite"/>
    </source>
</evidence>
<keyword evidence="18" id="KW-0508">mRNA splicing</keyword>
<dbReference type="GO" id="GO:0005737">
    <property type="term" value="C:cytoplasm"/>
    <property type="evidence" value="ECO:0007669"/>
    <property type="project" value="UniProtKB-ARBA"/>
</dbReference>
<evidence type="ECO:0000256" key="18">
    <source>
        <dbReference type="ARBA" id="ARBA00023187"/>
    </source>
</evidence>
<keyword evidence="16" id="KW-1133">Transmembrane helix</keyword>
<feature type="compositionally biased region" description="Basic and acidic residues" evidence="26">
    <location>
        <begin position="2741"/>
        <end position="2750"/>
    </location>
</feature>
<feature type="region of interest" description="Disordered" evidence="26">
    <location>
        <begin position="676"/>
        <end position="698"/>
    </location>
</feature>
<dbReference type="EC" id="2.7.11.1" evidence="4"/>
<evidence type="ECO:0000259" key="29">
    <source>
        <dbReference type="PROSITE" id="PS51358"/>
    </source>
</evidence>
<evidence type="ECO:0000256" key="8">
    <source>
        <dbReference type="ARBA" id="ARBA00022664"/>
    </source>
</evidence>
<evidence type="ECO:0000256" key="20">
    <source>
        <dbReference type="ARBA" id="ARBA00023274"/>
    </source>
</evidence>
<dbReference type="FunFam" id="1.10.287.4070:FF:000003">
    <property type="entry name" value="U4/U6 small nuclear ribonucleoprotein PRP31"/>
    <property type="match status" value="1"/>
</dbReference>
<feature type="compositionally biased region" description="Basic and acidic residues" evidence="26">
    <location>
        <begin position="464"/>
        <end position="476"/>
    </location>
</feature>
<dbReference type="InterPro" id="IPR036070">
    <property type="entry name" value="Nop_dom_sf"/>
</dbReference>
<feature type="region of interest" description="Disordered" evidence="26">
    <location>
        <begin position="1211"/>
        <end position="1241"/>
    </location>
</feature>
<evidence type="ECO:0000256" key="5">
    <source>
        <dbReference type="ARBA" id="ARBA00013538"/>
    </source>
</evidence>
<keyword evidence="20" id="KW-0687">Ribonucleoprotein</keyword>
<comment type="catalytic activity">
    <reaction evidence="24">
        <text>L-seryl-[protein] + ATP = O-phospho-L-seryl-[protein] + ADP + H(+)</text>
        <dbReference type="Rhea" id="RHEA:17989"/>
        <dbReference type="Rhea" id="RHEA-COMP:9863"/>
        <dbReference type="Rhea" id="RHEA-COMP:11604"/>
        <dbReference type="ChEBI" id="CHEBI:15378"/>
        <dbReference type="ChEBI" id="CHEBI:29999"/>
        <dbReference type="ChEBI" id="CHEBI:30616"/>
        <dbReference type="ChEBI" id="CHEBI:83421"/>
        <dbReference type="ChEBI" id="CHEBI:456216"/>
        <dbReference type="EC" id="2.7.11.1"/>
    </reaction>
</comment>
<organism evidence="30 31">
    <name type="scientific">Pangasianodon hypophthalmus</name>
    <name type="common">Striped catfish</name>
    <name type="synonym">Helicophagus hypophthalmus</name>
    <dbReference type="NCBI Taxonomy" id="310915"/>
    <lineage>
        <taxon>Eukaryota</taxon>
        <taxon>Metazoa</taxon>
        <taxon>Chordata</taxon>
        <taxon>Craniata</taxon>
        <taxon>Vertebrata</taxon>
        <taxon>Euteleostomi</taxon>
        <taxon>Actinopterygii</taxon>
        <taxon>Neopterygii</taxon>
        <taxon>Teleostei</taxon>
        <taxon>Ostariophysi</taxon>
        <taxon>Siluriformes</taxon>
        <taxon>Pangasiidae</taxon>
        <taxon>Pangasianodon</taxon>
    </lineage>
</organism>
<evidence type="ECO:0000256" key="3">
    <source>
        <dbReference type="ARBA" id="ARBA00005572"/>
    </source>
</evidence>
<dbReference type="PROSITE" id="PS00107">
    <property type="entry name" value="PROTEIN_KINASE_ATP"/>
    <property type="match status" value="1"/>
</dbReference>
<evidence type="ECO:0000313" key="31">
    <source>
        <dbReference type="Proteomes" id="UP000327468"/>
    </source>
</evidence>
<feature type="compositionally biased region" description="Basic and acidic residues" evidence="26">
    <location>
        <begin position="1836"/>
        <end position="1852"/>
    </location>
</feature>
<evidence type="ECO:0000256" key="22">
    <source>
        <dbReference type="ARBA" id="ARBA00045397"/>
    </source>
</evidence>
<feature type="region of interest" description="Disordered" evidence="26">
    <location>
        <begin position="1498"/>
        <end position="1532"/>
    </location>
</feature>
<feature type="compositionally biased region" description="Low complexity" evidence="26">
    <location>
        <begin position="689"/>
        <end position="698"/>
    </location>
</feature>
<dbReference type="EMBL" id="VFJC01000002">
    <property type="protein sequence ID" value="KAB5586656.1"/>
    <property type="molecule type" value="Genomic_DNA"/>
</dbReference>
<evidence type="ECO:0000256" key="12">
    <source>
        <dbReference type="ARBA" id="ARBA00022741"/>
    </source>
</evidence>
<evidence type="ECO:0000256" key="2">
    <source>
        <dbReference type="ARBA" id="ARBA00004408"/>
    </source>
</evidence>
<feature type="region of interest" description="Disordered" evidence="26">
    <location>
        <begin position="752"/>
        <end position="818"/>
    </location>
</feature>
<evidence type="ECO:0000256" key="9">
    <source>
        <dbReference type="ARBA" id="ARBA00022679"/>
    </source>
</evidence>
<feature type="signal peptide" evidence="27">
    <location>
        <begin position="1"/>
        <end position="24"/>
    </location>
</feature>
<dbReference type="GO" id="GO:0003723">
    <property type="term" value="F:RNA binding"/>
    <property type="evidence" value="ECO:0007669"/>
    <property type="project" value="UniProtKB-KW"/>
</dbReference>
<keyword evidence="6" id="KW-0723">Serine/threonine-protein kinase</keyword>
<feature type="domain" description="Protein kinase" evidence="28">
    <location>
        <begin position="131"/>
        <end position="410"/>
    </location>
</feature>
<dbReference type="InterPro" id="IPR001245">
    <property type="entry name" value="Ser-Thr/Tyr_kinase_cat_dom"/>
</dbReference>
<dbReference type="Gene3D" id="1.10.510.10">
    <property type="entry name" value="Transferase(Phosphotransferase) domain 1"/>
    <property type="match status" value="1"/>
</dbReference>
<feature type="chain" id="PRO_5024407121" description="U4/U6 small nuclear ribonucleoprotein Prp31" evidence="27">
    <location>
        <begin position="25"/>
        <end position="3216"/>
    </location>
</feature>
<evidence type="ECO:0000256" key="17">
    <source>
        <dbReference type="ARBA" id="ARBA00023136"/>
    </source>
</evidence>
<feature type="compositionally biased region" description="Acidic residues" evidence="26">
    <location>
        <begin position="2721"/>
        <end position="2738"/>
    </location>
</feature>
<dbReference type="InterPro" id="IPR017441">
    <property type="entry name" value="Protein_kinase_ATP_BS"/>
</dbReference>
<keyword evidence="9" id="KW-0808">Transferase</keyword>
<feature type="compositionally biased region" description="Pro residues" evidence="26">
    <location>
        <begin position="3053"/>
        <end position="3066"/>
    </location>
</feature>
<keyword evidence="11" id="KW-0747">Spliceosome</keyword>
<dbReference type="InterPro" id="IPR019175">
    <property type="entry name" value="Prp31_C"/>
</dbReference>
<keyword evidence="31" id="KW-1185">Reference proteome</keyword>
<evidence type="ECO:0000256" key="11">
    <source>
        <dbReference type="ARBA" id="ARBA00022728"/>
    </source>
</evidence>
<reference evidence="30 31" key="1">
    <citation type="submission" date="2019-06" db="EMBL/GenBank/DDBJ databases">
        <title>A chromosome-scale genome assembly of the striped catfish, Pangasianodon hypophthalmus.</title>
        <authorList>
            <person name="Wen M."/>
            <person name="Zahm M."/>
            <person name="Roques C."/>
            <person name="Cabau C."/>
            <person name="Klopp C."/>
            <person name="Donnadieu C."/>
            <person name="Jouanno E."/>
            <person name="Avarre J.-C."/>
            <person name="Campet M."/>
            <person name="Ha T.T.T."/>
            <person name="Dugue R."/>
            <person name="Lampietro C."/>
            <person name="Louis A."/>
            <person name="Herpin A."/>
            <person name="Echchiki A."/>
            <person name="Berthelot C."/>
            <person name="Parey E."/>
            <person name="Roest-Crollius H."/>
            <person name="Braasch I."/>
            <person name="Postlethwait J."/>
            <person name="Bobe J."/>
            <person name="Montfort J."/>
            <person name="Bouchez O."/>
            <person name="Begum T."/>
            <person name="Schartl M."/>
            <person name="Guiguen Y."/>
        </authorList>
    </citation>
    <scope>NUCLEOTIDE SEQUENCE [LARGE SCALE GENOMIC DNA]</scope>
    <source>
        <strain evidence="30 31">Indonesia</strain>
        <tissue evidence="30">Blood</tissue>
    </source>
</reference>
<dbReference type="Pfam" id="PF09785">
    <property type="entry name" value="Prp31_C"/>
    <property type="match status" value="1"/>
</dbReference>
<keyword evidence="19" id="KW-0539">Nucleus</keyword>
<comment type="similarity">
    <text evidence="3">Belongs to the PRP31 family.</text>
</comment>
<dbReference type="InterPro" id="IPR011009">
    <property type="entry name" value="Kinase-like_dom_sf"/>
</dbReference>
<dbReference type="SUPFAM" id="SSF89124">
    <property type="entry name" value="Nop domain"/>
    <property type="match status" value="1"/>
</dbReference>
<dbReference type="InterPro" id="IPR008266">
    <property type="entry name" value="Tyr_kinase_AS"/>
</dbReference>
<keyword evidence="7" id="KW-0597">Phosphoprotein</keyword>
<feature type="compositionally biased region" description="Polar residues" evidence="26">
    <location>
        <begin position="1815"/>
        <end position="1835"/>
    </location>
</feature>
<feature type="compositionally biased region" description="Pro residues" evidence="26">
    <location>
        <begin position="760"/>
        <end position="770"/>
    </location>
</feature>
<dbReference type="PRINTS" id="PR00109">
    <property type="entry name" value="TYRKINASE"/>
</dbReference>
<sequence length="3216" mass="356835">MLTRSWVMLLAGLMSGFFPDRAHGAPQPEVSFSRDVSLSPPAYVVILVSCSGLVSFILLLLTCLCCKRGSVGFNEFDNADGEECSSPVPEDSVSSCVSLPEVYTLPLRDRACSALPNGTGSSTQCFRRHTLNYLQEIGNGWFGKVILAEVLCDCSPSQVVVKELKVSASPLEQRKFLAEAEPYRSLHHPNILQCLGQCSESIPYLLVMEFCQLGDLKRYLRAQRKSDGMTPDLLNRDLLTLQRMAYEITSGLLHLHENNYIHSDLALRNCLLTSDLTVRIGDYGLSHNHYKEDYYLTPDKLWIPLRWIAPELLEEFRGELVVTDQTKTSNVWSLGVVIWELFEFGAQPHRHLSDEEVLTFVIKERQITLAQPRLKLSHADYWYEVMQSCWLPPPQRPTVNEIFILLSSLLAAEQGTSRTSVAEEEDEDEYEEAHGRRRRGESEESFERRWDSLRPSAFQSAAGERQKERGYSREDGNSFPLLDPVNSIPPSSHELDDILTVTETSKGLNFEYFWEKAHGRRGYKPLPPPQPIPTPISGHRQSLDTPTVVPVISARSPSLASEYYIRLEEHTPQDKSTNLKGKSSSSHTDSASSGDLELVEIPSGTLDKGKPTYQNNVGQGASQTLQTVRSSEVQVLVPNTGLVEFSKESCNRVTDYAVVDIGDVKRDANLRRSGSVTSQVPILPPKPRSMSMSSGSNLLSRPLPVPPPMYSRSFGLGHYPAPTYPISKSDTSDSLFMSSCSTSKGNFDHLGFNRTHQRLPPSPSHSPSIPPSSSGHSIFPPPQSCPPPLPPHYRPQKDPFHSYAGETFPRHNNPAVHLERDPLSCDYSEKWTADRSMTCSQSLHNSTYIKDESPGGRESPYSKMCHSESNPEIERKSSSSTTYSEDDYNSPFVSPSRLSSGTIIEHISLVDDPDPATAELFSRGMKRTQSRLDTILPALWKEEDAEMHRERVAAAKKSPIHLFLTEISNEPLDSNLGETSWGRDTDKDSGFKGMRRSQSLLTELDSATKAWVPDKIAEDEGIKKRDLFLTEIDTAMSDCEDVYDGDGGIPVSRFGTTPFPYARPEDLSTYTEAEDAFAQGMKRSQSLLSEINTEMSKKEDMSRVEFLKEIQSAETFLTEIITRQRKQEESPSPVAISPEYESVCIGPTSSPTIKFESLATPLSDTKEAIYAQVTKRAKRSEIKVAVRPEMPVLQIASELQSLKKEPNLSTYAHPAKEESDSKPQSPADFVPSGILPKTGLLMDQTSPVVKERTDAKVINSENEEPLHNVSLELPRQSRVQCLSKDIIDVDITEASDKSILTEKTESVGKVVEGIHVQDPLVFRIETRDGSFESSEVLGVKGCMYVDIPDPASLSNTTASTTEQDCGQVIQSYKSQDSPRVSKKETLFTSSEQTTLTDTDFNISTRHDAKEVDDIKEGISTTDSMLSLGEASTDVLPLSFAREQNSEQSLSTITPTDSTMSPLTSSSMDCLTPGDSWVSGGGTGWRILGTETPYRDSAYFSDSDWDGGEGLPRRGSDGLGSSRPGSGRAGERGTLMGIEEKTEAEDDVQGGKVVKISLDAVVKSITEMSPKHGSDGTLLSGYETSDVPKTENNAIDELLCAIQDPPLKAFPCTDASKFTFQISSVTDLSEEKEVHNMELLSKTIIQPVEKVHKANVVEELLETQAYLKTKAYELMYTSKGEEIHKEPLRSGKHTLDIQYSDANELGLRNLTFTEEMEEQAKTRSEAESQLTEAELCFTTKKSPNTKLEQEGLGDLFQKECFDDFGEDASKELNVKAEEIWKVLEEPGSTNRSLKEAVVCHRLQQDDHQIWTAENDQWPLTENDQWASPEKNTWVSTENDRRAPDENDHWESSKNDQWSSAENDQWASTENEQWASAKRSEKELATEFFPGLGQNKCTEEEIFGTSHEFWETENDELAKSEPHPTIMETHGSTYTEEKQKHHKHQPTFSSWVPEALETQQRMDIHQEENNENPDMENGEPEHYVDLKVEVDNLENPEQELLTHCNGVGRRSSSDCKVCIQNEAEDEFPGGEGNQIFSRPQNILEVKNEAGEREHHFAESGRFEGLKIQTETHTNHNNNWVTATSETDEVQATNNIVIKPHLPSAHQDAYFSQDVESNHCQTSNRETGEDIFLEKDRSDSPSCPILTVNAEAEPCTIHSSNIQCCSPALMSMDISECDASQHAEVSNCQGPNNFPNTVHHIEIKSGPADQPWMDVTDHESLLVFSNNADSFNLSTAECSTSTHSKGITANLGQKPSLIAENQTHLVSDCINEDDMRNSKSHSVISQSSLNSIPELLISEWKDLDEEPLEDFEKLEKLCCISGDEDILGDLLLGNLELLESLKKNHQSLPSTNDDQENSGISDGKTRVELSKEVHGISDISMDELQSLEENELLLEKKEGVNISPALSPCQLSEGAKGQRLLSQMPAKNGLMMQVCEEKLQYSLSENVQTNVLWGSTITDRVILRPWAETSAGTACDASSEEASLGTESKNEAIPSSPVLPKSKDAEVEMGTQKMMEKAEVTPDPPAANQAMKAKLARLSLSLPPLPLSLPLSPGSKGFWEGGENRIGRRRGFSTGSDPEEEEEDEEQEDEASRKVIVVTETDVHKRVGLRSLLKSPKEPVDKENRDHGRNVSFFDDVTVYLFDQETPTNELSSSSAPTSPSPLGKPAHFDGHGASGHKASKNKEHAKSKSALSSSATSASSRFTRHLYEMSLADELLADLEEAGEEGEDGLYPGGEEDQSDGETANREGHGGLEDIPEEMETDYSSTECVTSIAKLRNSKSFAEIMDKIAQYVGNPRKSTDVSGPVEADPEYRLIVAANNLTVEIDNELNIIHKFVRDKYSKRFPELESLVPNTLDYIRTVKELGNNLDKCKNNETLQQILTNATIMVVSVTASTTQGALLAEDELQRLEEACDMALELNQSKHRIYEYVESRMSFIAPNLSIIVGASTAAKIMGIAGGLTNLSKMPACNLMLLGAQKRTLSGFSSTSLLPHTGYIYHCDVVQSLPPDLRRKAARQVSAKCTLAARVDSFHESTDGKVGYELKEEIERKFDKWQEPPPVKQVKPLPAPLDAPRTKRGGRRYRKMKERLGLTEIRKHANRMTFAEIEDDAYQEDLGFSLGQLGKSGSGRVRQAQVNDATKARISKSLQRTLQKQSMTYGGKSTVRDRSSGTSSSVAFTPLQGLEIVNPQAAEKKVAEANQKYFSNMAEFLKVKKEGGAKA</sequence>
<evidence type="ECO:0000256" key="16">
    <source>
        <dbReference type="ARBA" id="ARBA00022989"/>
    </source>
</evidence>
<dbReference type="PANTHER" id="PTHR24417">
    <property type="entry name" value="SERINE/THREONINE-PROTEIN KINASE LMTK1"/>
    <property type="match status" value="1"/>
</dbReference>
<keyword evidence="10" id="KW-0812">Transmembrane</keyword>
<feature type="region of interest" description="Disordered" evidence="26">
    <location>
        <begin position="2721"/>
        <end position="2758"/>
    </location>
</feature>
<feature type="region of interest" description="Disordered" evidence="26">
    <location>
        <begin position="2548"/>
        <end position="2594"/>
    </location>
</feature>
<feature type="region of interest" description="Disordered" evidence="26">
    <location>
        <begin position="2469"/>
        <end position="2500"/>
    </location>
</feature>
<feature type="region of interest" description="Disordered" evidence="26">
    <location>
        <begin position="3053"/>
        <end position="3073"/>
    </location>
</feature>
<accession>A0A5N5Q620</accession>
<feature type="domain" description="Nop" evidence="29">
    <location>
        <begin position="2934"/>
        <end position="3052"/>
    </location>
</feature>
<feature type="binding site" evidence="25">
    <location>
        <position position="162"/>
    </location>
    <ligand>
        <name>ATP</name>
        <dbReference type="ChEBI" id="CHEBI:30616"/>
    </ligand>
</feature>
<keyword evidence="15" id="KW-0694">RNA-binding</keyword>
<name>A0A5N5Q620_PANHP</name>
<evidence type="ECO:0000256" key="4">
    <source>
        <dbReference type="ARBA" id="ARBA00012513"/>
    </source>
</evidence>
<gene>
    <name evidence="30" type="ORF">PHYPO_G00004170</name>
</gene>
<evidence type="ECO:0000256" key="7">
    <source>
        <dbReference type="ARBA" id="ARBA00022553"/>
    </source>
</evidence>
<evidence type="ECO:0000256" key="1">
    <source>
        <dbReference type="ARBA" id="ARBA00004167"/>
    </source>
</evidence>
<comment type="subcellular location">
    <subcellularLocation>
        <location evidence="1">Membrane</location>
        <topology evidence="1">Single-pass membrane protein</topology>
    </subcellularLocation>
    <subcellularLocation>
        <location evidence="2">Nucleus</location>
        <location evidence="2">Cajal body</location>
    </subcellularLocation>
</comment>
<evidence type="ECO:0000256" key="25">
    <source>
        <dbReference type="PROSITE-ProRule" id="PRU10141"/>
    </source>
</evidence>
<dbReference type="Proteomes" id="UP000327468">
    <property type="component" value="Chromosome 1"/>
</dbReference>
<evidence type="ECO:0000256" key="24">
    <source>
        <dbReference type="ARBA" id="ARBA00048679"/>
    </source>
</evidence>
<dbReference type="Gene3D" id="1.10.287.4070">
    <property type="match status" value="1"/>
</dbReference>
<dbReference type="GO" id="GO:0005524">
    <property type="term" value="F:ATP binding"/>
    <property type="evidence" value="ECO:0007669"/>
    <property type="project" value="UniProtKB-UniRule"/>
</dbReference>
<dbReference type="PROSITE" id="PS51358">
    <property type="entry name" value="NOP"/>
    <property type="match status" value="1"/>
</dbReference>
<keyword evidence="8" id="KW-0507">mRNA processing</keyword>
<proteinExistence type="inferred from homology"/>
<dbReference type="SMART" id="SM00931">
    <property type="entry name" value="NOSIC"/>
    <property type="match status" value="1"/>
</dbReference>
<feature type="compositionally biased region" description="Low complexity" evidence="26">
    <location>
        <begin position="2649"/>
        <end position="2659"/>
    </location>
</feature>
<dbReference type="GO" id="GO:0012505">
    <property type="term" value="C:endomembrane system"/>
    <property type="evidence" value="ECO:0007669"/>
    <property type="project" value="UniProtKB-ARBA"/>
</dbReference>
<feature type="compositionally biased region" description="Polar residues" evidence="26">
    <location>
        <begin position="612"/>
        <end position="625"/>
    </location>
</feature>
<feature type="compositionally biased region" description="Acidic residues" evidence="26">
    <location>
        <begin position="422"/>
        <end position="431"/>
    </location>
</feature>
<evidence type="ECO:0000256" key="14">
    <source>
        <dbReference type="ARBA" id="ARBA00022840"/>
    </source>
</evidence>
<keyword evidence="14 25" id="KW-0067">ATP-binding</keyword>
<dbReference type="PANTHER" id="PTHR24417:SF2">
    <property type="entry name" value="SERINE_THREONINE-PROTEIN KINASE LMTK3"/>
    <property type="match status" value="1"/>
</dbReference>
<dbReference type="InterPro" id="IPR012976">
    <property type="entry name" value="NOSIC"/>
</dbReference>
<dbReference type="FunFam" id="3.30.200.20:FF:000275">
    <property type="entry name" value="Apoptosis associated tyrosine kinase"/>
    <property type="match status" value="1"/>
</dbReference>
<dbReference type="GO" id="GO:0000398">
    <property type="term" value="P:mRNA splicing, via spliceosome"/>
    <property type="evidence" value="ECO:0007669"/>
    <property type="project" value="UniProtKB-ARBA"/>
</dbReference>
<evidence type="ECO:0000256" key="19">
    <source>
        <dbReference type="ARBA" id="ARBA00023242"/>
    </source>
</evidence>
<dbReference type="SUPFAM" id="SSF56112">
    <property type="entry name" value="Protein kinase-like (PK-like)"/>
    <property type="match status" value="1"/>
</dbReference>
<dbReference type="FunFam" id="1.10.510.10:FF:000347">
    <property type="entry name" value="Apoptosis associated tyrosine kinase"/>
    <property type="match status" value="1"/>
</dbReference>
<dbReference type="PROSITE" id="PS00109">
    <property type="entry name" value="PROTEIN_KINASE_TYR"/>
    <property type="match status" value="1"/>
</dbReference>
<dbReference type="Pfam" id="PF01798">
    <property type="entry name" value="Nop"/>
    <property type="match status" value="1"/>
</dbReference>
<dbReference type="InterPro" id="IPR042239">
    <property type="entry name" value="Nop_C"/>
</dbReference>
<evidence type="ECO:0000256" key="15">
    <source>
        <dbReference type="ARBA" id="ARBA00022884"/>
    </source>
</evidence>
<comment type="catalytic activity">
    <reaction evidence="23">
        <text>L-threonyl-[protein] + ATP = O-phospho-L-threonyl-[protein] + ADP + H(+)</text>
        <dbReference type="Rhea" id="RHEA:46608"/>
        <dbReference type="Rhea" id="RHEA-COMP:11060"/>
        <dbReference type="Rhea" id="RHEA-COMP:11605"/>
        <dbReference type="ChEBI" id="CHEBI:15378"/>
        <dbReference type="ChEBI" id="CHEBI:30013"/>
        <dbReference type="ChEBI" id="CHEBI:30616"/>
        <dbReference type="ChEBI" id="CHEBI:61977"/>
        <dbReference type="ChEBI" id="CHEBI:456216"/>
        <dbReference type="EC" id="2.7.11.1"/>
    </reaction>
</comment>
<feature type="region of interest" description="Disordered" evidence="26">
    <location>
        <begin position="846"/>
        <end position="896"/>
    </location>
</feature>
<comment type="caution">
    <text evidence="30">The sequence shown here is derived from an EMBL/GenBank/DDBJ whole genome shotgun (WGS) entry which is preliminary data.</text>
</comment>
<evidence type="ECO:0000256" key="13">
    <source>
        <dbReference type="ARBA" id="ARBA00022777"/>
    </source>
</evidence>
<keyword evidence="27" id="KW-0732">Signal</keyword>
<feature type="region of interest" description="Disordered" evidence="26">
    <location>
        <begin position="569"/>
        <end position="625"/>
    </location>
</feature>
<feature type="compositionally biased region" description="Low complexity" evidence="26">
    <location>
        <begin position="583"/>
        <end position="593"/>
    </location>
</feature>
<dbReference type="GO" id="GO:0004674">
    <property type="term" value="F:protein serine/threonine kinase activity"/>
    <property type="evidence" value="ECO:0007669"/>
    <property type="project" value="UniProtKB-KW"/>
</dbReference>
<dbReference type="GO" id="GO:0016020">
    <property type="term" value="C:membrane"/>
    <property type="evidence" value="ECO:0007669"/>
    <property type="project" value="UniProtKB-SubCell"/>
</dbReference>
<feature type="compositionally biased region" description="Polar residues" evidence="26">
    <location>
        <begin position="1853"/>
        <end position="1872"/>
    </location>
</feature>
<evidence type="ECO:0000256" key="27">
    <source>
        <dbReference type="SAM" id="SignalP"/>
    </source>
</evidence>
<keyword evidence="13" id="KW-0418">Kinase</keyword>
<feature type="region of interest" description="Disordered" evidence="26">
    <location>
        <begin position="2643"/>
        <end position="2697"/>
    </location>
</feature>
<evidence type="ECO:0000256" key="6">
    <source>
        <dbReference type="ARBA" id="ARBA00022527"/>
    </source>
</evidence>
<dbReference type="GO" id="GO:0005681">
    <property type="term" value="C:spliceosomal complex"/>
    <property type="evidence" value="ECO:0007669"/>
    <property type="project" value="UniProtKB-KW"/>
</dbReference>
<feature type="compositionally biased region" description="Acidic residues" evidence="26">
    <location>
        <begin position="2574"/>
        <end position="2586"/>
    </location>
</feature>
<evidence type="ECO:0000313" key="30">
    <source>
        <dbReference type="EMBL" id="KAB5586656.1"/>
    </source>
</evidence>
<keyword evidence="17" id="KW-0472">Membrane</keyword>
<protein>
    <recommendedName>
        <fullName evidence="5">U4/U6 small nuclear ribonucleoprotein Prp31</fullName>
        <ecNumber evidence="4">2.7.11.1</ecNumber>
    </recommendedName>
    <alternativeName>
        <fullName evidence="21">Pre-mRNA-processing factor 31</fullName>
    </alternativeName>
</protein>
<feature type="region of interest" description="Disordered" evidence="26">
    <location>
        <begin position="416"/>
        <end position="488"/>
    </location>
</feature>
<feature type="compositionally biased region" description="Basic and acidic residues" evidence="26">
    <location>
        <begin position="440"/>
        <end position="452"/>
    </location>
</feature>
<feature type="region of interest" description="Disordered" evidence="26">
    <location>
        <begin position="1445"/>
        <end position="1465"/>
    </location>
</feature>
<feature type="region of interest" description="Disordered" evidence="26">
    <location>
        <begin position="1815"/>
        <end position="1880"/>
    </location>
</feature>
<feature type="compositionally biased region" description="Pro residues" evidence="26">
    <location>
        <begin position="779"/>
        <end position="793"/>
    </location>
</feature>
<dbReference type="FunFam" id="1.10.246.90:FF:000002">
    <property type="entry name" value="U4/U6 small nuclear ribonucleoprotein Prp31"/>
    <property type="match status" value="1"/>
</dbReference>
<comment type="function">
    <text evidence="22">Involved in pre-mRNA splicing as component of the spliceosome. Required for the assembly of the U4/U5/U6 tri-snRNP complex, one of the building blocks of the spliceosome.</text>
</comment>
<dbReference type="PROSITE" id="PS50011">
    <property type="entry name" value="PROTEIN_KINASE_DOM"/>
    <property type="match status" value="1"/>
</dbReference>